<keyword evidence="1" id="KW-0812">Transmembrane</keyword>
<protein>
    <submittedName>
        <fullName evidence="2">Uncharacterized protein</fullName>
    </submittedName>
</protein>
<gene>
    <name evidence="2" type="ORF">I4J89_21880</name>
</gene>
<organism evidence="2 3">
    <name type="scientific">Actinoplanes aureus</name>
    <dbReference type="NCBI Taxonomy" id="2792083"/>
    <lineage>
        <taxon>Bacteria</taxon>
        <taxon>Bacillati</taxon>
        <taxon>Actinomycetota</taxon>
        <taxon>Actinomycetes</taxon>
        <taxon>Micromonosporales</taxon>
        <taxon>Micromonosporaceae</taxon>
        <taxon>Actinoplanes</taxon>
    </lineage>
</organism>
<keyword evidence="1" id="KW-1133">Transmembrane helix</keyword>
<evidence type="ECO:0000256" key="1">
    <source>
        <dbReference type="SAM" id="Phobius"/>
    </source>
</evidence>
<reference evidence="2" key="1">
    <citation type="submission" date="2020-11" db="EMBL/GenBank/DDBJ databases">
        <title>Isolation and identification of active actinomycetes.</title>
        <authorList>
            <person name="Sun X."/>
        </authorList>
    </citation>
    <scope>NUCLEOTIDE SEQUENCE</scope>
    <source>
        <strain evidence="2">NEAU-A11</strain>
    </source>
</reference>
<evidence type="ECO:0000313" key="3">
    <source>
        <dbReference type="Proteomes" id="UP000598146"/>
    </source>
</evidence>
<dbReference type="RefSeq" id="WP_196415886.1">
    <property type="nucleotide sequence ID" value="NZ_JADQTO010000010.1"/>
</dbReference>
<keyword evidence="1" id="KW-0472">Membrane</keyword>
<comment type="caution">
    <text evidence="2">The sequence shown here is derived from an EMBL/GenBank/DDBJ whole genome shotgun (WGS) entry which is preliminary data.</text>
</comment>
<dbReference type="Proteomes" id="UP000598146">
    <property type="component" value="Unassembled WGS sequence"/>
</dbReference>
<feature type="transmembrane region" description="Helical" evidence="1">
    <location>
        <begin position="189"/>
        <end position="215"/>
    </location>
</feature>
<dbReference type="EMBL" id="JADQTO010000010">
    <property type="protein sequence ID" value="MBG0564097.1"/>
    <property type="molecule type" value="Genomic_DNA"/>
</dbReference>
<dbReference type="AlphaFoldDB" id="A0A931CB07"/>
<evidence type="ECO:0000313" key="2">
    <source>
        <dbReference type="EMBL" id="MBG0564097.1"/>
    </source>
</evidence>
<name>A0A931CB07_9ACTN</name>
<keyword evidence="3" id="KW-1185">Reference proteome</keyword>
<accession>A0A931CB07</accession>
<proteinExistence type="predicted"/>
<feature type="transmembrane region" description="Helical" evidence="1">
    <location>
        <begin position="147"/>
        <end position="177"/>
    </location>
</feature>
<sequence length="242" mass="25266">MTSTISSGTEAALLARIRSTLDRIDAKTVELRLAVDSGMRFVPPPLRNRVAAGWPDFCALMRRIWDNLTTILSNMGSPYRLYTTANAWSDRVGVPVSGQVQTAEAGLLLVDDNWDGDAADAYRQMLPLQKAALDKIKSTITDGVSTALMTVAAGIVAFWAGLVGAATALAVGILGALSSTATIIGMPAAPFIACGAAATACVSMIGAAEVLKALCSTANSTLRQKFDDTGFHGGHWPPAVRG</sequence>